<feature type="domain" description="Bacterial type II secretion system protein E" evidence="2">
    <location>
        <begin position="156"/>
        <end position="307"/>
    </location>
</feature>
<dbReference type="AlphaFoldDB" id="A0A2S8S3M6"/>
<comment type="caution">
    <text evidence="3">The sequence shown here is derived from an EMBL/GenBank/DDBJ whole genome shotgun (WGS) entry which is preliminary data.</text>
</comment>
<evidence type="ECO:0000259" key="2">
    <source>
        <dbReference type="Pfam" id="PF00437"/>
    </source>
</evidence>
<protein>
    <submittedName>
        <fullName evidence="3">Type IV secretion system protein VirB11</fullName>
    </submittedName>
</protein>
<comment type="similarity">
    <text evidence="1">Belongs to the GSP E family.</text>
</comment>
<organism evidence="3 4">
    <name type="scientific">Albidovulum denitrificans</name>
    <dbReference type="NCBI Taxonomy" id="404881"/>
    <lineage>
        <taxon>Bacteria</taxon>
        <taxon>Pseudomonadati</taxon>
        <taxon>Pseudomonadota</taxon>
        <taxon>Alphaproteobacteria</taxon>
        <taxon>Rhodobacterales</taxon>
        <taxon>Paracoccaceae</taxon>
        <taxon>Albidovulum</taxon>
    </lineage>
</organism>
<dbReference type="InterPro" id="IPR050921">
    <property type="entry name" value="T4SS_GSP_E_ATPase"/>
</dbReference>
<proteinExistence type="inferred from homology"/>
<keyword evidence="4" id="KW-1185">Reference proteome</keyword>
<dbReference type="SUPFAM" id="SSF52540">
    <property type="entry name" value="P-loop containing nucleoside triphosphate hydrolases"/>
    <property type="match status" value="1"/>
</dbReference>
<dbReference type="Gene3D" id="3.30.450.90">
    <property type="match status" value="1"/>
</dbReference>
<dbReference type="OrthoDB" id="9810761at2"/>
<dbReference type="PANTHER" id="PTHR30486">
    <property type="entry name" value="TWITCHING MOTILITY PROTEIN PILT"/>
    <property type="match status" value="1"/>
</dbReference>
<dbReference type="GO" id="GO:0016887">
    <property type="term" value="F:ATP hydrolysis activity"/>
    <property type="evidence" value="ECO:0007669"/>
    <property type="project" value="InterPro"/>
</dbReference>
<reference evidence="3 4" key="1">
    <citation type="submission" date="2018-02" db="EMBL/GenBank/DDBJ databases">
        <title>Genomic Encyclopedia of Archaeal and Bacterial Type Strains, Phase II (KMG-II): from individual species to whole genera.</title>
        <authorList>
            <person name="Goeker M."/>
        </authorList>
    </citation>
    <scope>NUCLEOTIDE SEQUENCE [LARGE SCALE GENOMIC DNA]</scope>
    <source>
        <strain evidence="3 4">DSM 18921</strain>
    </source>
</reference>
<dbReference type="InterPro" id="IPR027417">
    <property type="entry name" value="P-loop_NTPase"/>
</dbReference>
<evidence type="ECO:0000256" key="1">
    <source>
        <dbReference type="ARBA" id="ARBA00006611"/>
    </source>
</evidence>
<dbReference type="EMBL" id="PVEP01000009">
    <property type="protein sequence ID" value="PQV55374.1"/>
    <property type="molecule type" value="Genomic_DNA"/>
</dbReference>
<evidence type="ECO:0000313" key="3">
    <source>
        <dbReference type="EMBL" id="PQV55374.1"/>
    </source>
</evidence>
<dbReference type="Pfam" id="PF00437">
    <property type="entry name" value="T2SSE"/>
    <property type="match status" value="1"/>
</dbReference>
<dbReference type="PANTHER" id="PTHR30486:SF6">
    <property type="entry name" value="TYPE IV PILUS RETRACTATION ATPASE PILT"/>
    <property type="match status" value="1"/>
</dbReference>
<sequence length="324" mass="35436">MDDRPSFLGTYLTPIAPLFMRDDLLEVAINPDGKVWIERKGATHMERVAHLSIDRTLSSNLGQAIASAVGVQFSDRKPTVSGKIVWGDMAIRAQIVAPPIVEGGMAITFRPFKVAADQLIEPRLLHSGLVDLDAKRRERAGEAMKLVEAGQVVEAMRLCVEVRMNILISGGTSTGKTTFARSLLSMVDPAERILTIEDAYELFPRQENAVALKADRSAQGERTPARLLEASLRMRPDRIILGELRGEESRTFLEAINTGHGGSFTTIHADTARKAIDRLAIMVMAAGLGMGFEEVKRYCEGSVDLVVQLSREGGRRGVAEILCL</sequence>
<accession>A0A2S8S3M6</accession>
<dbReference type="Gene3D" id="3.40.50.300">
    <property type="entry name" value="P-loop containing nucleotide triphosphate hydrolases"/>
    <property type="match status" value="1"/>
</dbReference>
<gene>
    <name evidence="3" type="ORF">LX70_03335</name>
</gene>
<dbReference type="Proteomes" id="UP000238338">
    <property type="component" value="Unassembled WGS sequence"/>
</dbReference>
<dbReference type="RefSeq" id="WP_105515915.1">
    <property type="nucleotide sequence ID" value="NZ_PVEP01000009.1"/>
</dbReference>
<name>A0A2S8S3M6_9RHOB</name>
<evidence type="ECO:0000313" key="4">
    <source>
        <dbReference type="Proteomes" id="UP000238338"/>
    </source>
</evidence>
<dbReference type="CDD" id="cd01130">
    <property type="entry name" value="VirB11-like_ATPase"/>
    <property type="match status" value="1"/>
</dbReference>
<dbReference type="InterPro" id="IPR001482">
    <property type="entry name" value="T2SS/T4SS_dom"/>
</dbReference>